<keyword evidence="1" id="KW-0472">Membrane</keyword>
<proteinExistence type="predicted"/>
<reference evidence="2 3" key="1">
    <citation type="journal article" date="2019" name="Environ. Microbiol.">
        <title>Species interactions and distinct microbial communities in high Arctic permafrost affected cryosols are associated with the CH4 and CO2 gas fluxes.</title>
        <authorList>
            <person name="Altshuler I."/>
            <person name="Hamel J."/>
            <person name="Turney S."/>
            <person name="Magnuson E."/>
            <person name="Levesque R."/>
            <person name="Greer C."/>
            <person name="Whyte L.G."/>
        </authorList>
    </citation>
    <scope>NUCLEOTIDE SEQUENCE [LARGE SCALE GENOMIC DNA]</scope>
    <source>
        <strain evidence="2 3">42</strain>
    </source>
</reference>
<keyword evidence="3" id="KW-1185">Reference proteome</keyword>
<feature type="transmembrane region" description="Helical" evidence="1">
    <location>
        <begin position="63"/>
        <end position="87"/>
    </location>
</feature>
<accession>A0A502E7X0</accession>
<feature type="transmembrane region" description="Helical" evidence="1">
    <location>
        <begin position="12"/>
        <end position="36"/>
    </location>
</feature>
<dbReference type="Pfam" id="PF14079">
    <property type="entry name" value="DUF4260"/>
    <property type="match status" value="1"/>
</dbReference>
<dbReference type="InterPro" id="IPR025356">
    <property type="entry name" value="DUF4260"/>
</dbReference>
<protein>
    <submittedName>
        <fullName evidence="2">DUF4260 family protein</fullName>
    </submittedName>
</protein>
<keyword evidence="1" id="KW-1133">Transmembrane helix</keyword>
<dbReference type="EMBL" id="RCZH01000024">
    <property type="protein sequence ID" value="TPG32606.1"/>
    <property type="molecule type" value="Genomic_DNA"/>
</dbReference>
<evidence type="ECO:0000256" key="1">
    <source>
        <dbReference type="SAM" id="Phobius"/>
    </source>
</evidence>
<dbReference type="RefSeq" id="WP_140511742.1">
    <property type="nucleotide sequence ID" value="NZ_RCZH01000024.1"/>
</dbReference>
<organism evidence="2 3">
    <name type="scientific">Flavobacterium pectinovorum</name>
    <dbReference type="NCBI Taxonomy" id="29533"/>
    <lineage>
        <taxon>Bacteria</taxon>
        <taxon>Pseudomonadati</taxon>
        <taxon>Bacteroidota</taxon>
        <taxon>Flavobacteriia</taxon>
        <taxon>Flavobacteriales</taxon>
        <taxon>Flavobacteriaceae</taxon>
        <taxon>Flavobacterium</taxon>
    </lineage>
</organism>
<keyword evidence="1" id="KW-0812">Transmembrane</keyword>
<evidence type="ECO:0000313" key="3">
    <source>
        <dbReference type="Proteomes" id="UP000319700"/>
    </source>
</evidence>
<comment type="caution">
    <text evidence="2">The sequence shown here is derived from an EMBL/GenBank/DDBJ whole genome shotgun (WGS) entry which is preliminary data.</text>
</comment>
<name>A0A502E7X0_9FLAO</name>
<evidence type="ECO:0000313" key="2">
    <source>
        <dbReference type="EMBL" id="TPG32606.1"/>
    </source>
</evidence>
<sequence>MKTVIKLEELGLFVLGIYLFSLLHYQWWWFLVLILAPDLSMLGYAFGNKSGAFFYNLFHHKGIAVLLYIIGCYLEIEIVELIGIILFSHSAMDRIFGYGLKYEKGFKYTHLGEIGK</sequence>
<dbReference type="STRING" id="29533.SAMN05444387_1918"/>
<dbReference type="Proteomes" id="UP000319700">
    <property type="component" value="Unassembled WGS sequence"/>
</dbReference>
<gene>
    <name evidence="2" type="ORF">EAH81_25305</name>
</gene>
<dbReference type="OrthoDB" id="9813911at2"/>
<dbReference type="AlphaFoldDB" id="A0A502E7X0"/>